<evidence type="ECO:0000256" key="3">
    <source>
        <dbReference type="ARBA" id="ARBA00023002"/>
    </source>
</evidence>
<dbReference type="SUPFAM" id="SSF51735">
    <property type="entry name" value="NAD(P)-binding Rossmann-fold domains"/>
    <property type="match status" value="1"/>
</dbReference>
<evidence type="ECO:0000313" key="6">
    <source>
        <dbReference type="Proteomes" id="UP000076532"/>
    </source>
</evidence>
<dbReference type="Gene3D" id="3.40.50.720">
    <property type="entry name" value="NAD(P)-binding Rossmann-like Domain"/>
    <property type="match status" value="1"/>
</dbReference>
<dbReference type="OrthoDB" id="191139at2759"/>
<dbReference type="PANTHER" id="PTHR24320">
    <property type="entry name" value="RETINOL DEHYDROGENASE"/>
    <property type="match status" value="1"/>
</dbReference>
<comment type="similarity">
    <text evidence="1 4">Belongs to the short-chain dehydrogenases/reductases (SDR) family.</text>
</comment>
<evidence type="ECO:0000256" key="2">
    <source>
        <dbReference type="ARBA" id="ARBA00022857"/>
    </source>
</evidence>
<reference evidence="5 6" key="1">
    <citation type="journal article" date="2016" name="Mol. Biol. Evol.">
        <title>Comparative Genomics of Early-Diverging Mushroom-Forming Fungi Provides Insights into the Origins of Lignocellulose Decay Capabilities.</title>
        <authorList>
            <person name="Nagy L.G."/>
            <person name="Riley R."/>
            <person name="Tritt A."/>
            <person name="Adam C."/>
            <person name="Daum C."/>
            <person name="Floudas D."/>
            <person name="Sun H."/>
            <person name="Yadav J.S."/>
            <person name="Pangilinan J."/>
            <person name="Larsson K.H."/>
            <person name="Matsuura K."/>
            <person name="Barry K."/>
            <person name="Labutti K."/>
            <person name="Kuo R."/>
            <person name="Ohm R.A."/>
            <person name="Bhattacharya S.S."/>
            <person name="Shirouzu T."/>
            <person name="Yoshinaga Y."/>
            <person name="Martin F.M."/>
            <person name="Grigoriev I.V."/>
            <person name="Hibbett D.S."/>
        </authorList>
    </citation>
    <scope>NUCLEOTIDE SEQUENCE [LARGE SCALE GENOMIC DNA]</scope>
    <source>
        <strain evidence="5 6">CBS 109695</strain>
    </source>
</reference>
<dbReference type="InterPro" id="IPR020904">
    <property type="entry name" value="Sc_DH/Rdtase_CS"/>
</dbReference>
<dbReference type="InterPro" id="IPR002347">
    <property type="entry name" value="SDR_fam"/>
</dbReference>
<dbReference type="GO" id="GO:0016491">
    <property type="term" value="F:oxidoreductase activity"/>
    <property type="evidence" value="ECO:0007669"/>
    <property type="project" value="UniProtKB-KW"/>
</dbReference>
<accession>A0A166W5K7</accession>
<keyword evidence="2" id="KW-0521">NADP</keyword>
<gene>
    <name evidence="5" type="ORF">FIBSPDRAFT_810639</name>
</gene>
<dbReference type="Proteomes" id="UP000076532">
    <property type="component" value="Unassembled WGS sequence"/>
</dbReference>
<dbReference type="PRINTS" id="PR00081">
    <property type="entry name" value="GDHRDH"/>
</dbReference>
<organism evidence="5 6">
    <name type="scientific">Athelia psychrophila</name>
    <dbReference type="NCBI Taxonomy" id="1759441"/>
    <lineage>
        <taxon>Eukaryota</taxon>
        <taxon>Fungi</taxon>
        <taxon>Dikarya</taxon>
        <taxon>Basidiomycota</taxon>
        <taxon>Agaricomycotina</taxon>
        <taxon>Agaricomycetes</taxon>
        <taxon>Agaricomycetidae</taxon>
        <taxon>Atheliales</taxon>
        <taxon>Atheliaceae</taxon>
        <taxon>Athelia</taxon>
    </lineage>
</organism>
<sequence length="363" mass="39545">MDAAISCVLLAVLTAASWLWLRATGIQKWAGDNFILRAARLSLYTPSPPRFWISFISEGLPLRSKFSVDNIPDLSNQVMMVTGGNRGVGFEIVKALLTRNAKVYMAARSSEAATTAIAQLKAITGREALFIKIDLSDPRSVKAAAEEFLSKEVKLHVLFNNGGVMVPPLAQVSEDGYDYSWATNVMGPYLLTTLLLPALLTGATSAGDGKARVVNTSSVMHHLRAIDFDALVDGPARLRLGGTELYCQSKNAIVVFSKELARRYGDRGIVSTAVNPGNLNTELMRNLDSIDKIILKLVTYPARYGALTPLYAGTAAGSAQFNGKYFIPWAHEGVPRLDTQDDAIGKKLWSWLDEHTQTILAKQ</sequence>
<protein>
    <submittedName>
        <fullName evidence="5">NAD-P-binding protein</fullName>
    </submittedName>
</protein>
<dbReference type="AlphaFoldDB" id="A0A166W5K7"/>
<proteinExistence type="inferred from homology"/>
<evidence type="ECO:0000256" key="1">
    <source>
        <dbReference type="ARBA" id="ARBA00006484"/>
    </source>
</evidence>
<dbReference type="STRING" id="436010.A0A166W5K7"/>
<keyword evidence="3" id="KW-0560">Oxidoreductase</keyword>
<dbReference type="PANTHER" id="PTHR24320:SF236">
    <property type="entry name" value="SHORT-CHAIN DEHYDROGENASE-RELATED"/>
    <property type="match status" value="1"/>
</dbReference>
<dbReference type="EMBL" id="KV417482">
    <property type="protein sequence ID" value="KZP33398.1"/>
    <property type="molecule type" value="Genomic_DNA"/>
</dbReference>
<dbReference type="Pfam" id="PF00106">
    <property type="entry name" value="adh_short"/>
    <property type="match status" value="1"/>
</dbReference>
<dbReference type="InterPro" id="IPR036291">
    <property type="entry name" value="NAD(P)-bd_dom_sf"/>
</dbReference>
<dbReference type="PROSITE" id="PS00061">
    <property type="entry name" value="ADH_SHORT"/>
    <property type="match status" value="1"/>
</dbReference>
<evidence type="ECO:0000313" key="5">
    <source>
        <dbReference type="EMBL" id="KZP33398.1"/>
    </source>
</evidence>
<keyword evidence="6" id="KW-1185">Reference proteome</keyword>
<evidence type="ECO:0000256" key="4">
    <source>
        <dbReference type="RuleBase" id="RU000363"/>
    </source>
</evidence>
<dbReference type="PRINTS" id="PR00080">
    <property type="entry name" value="SDRFAMILY"/>
</dbReference>
<name>A0A166W5K7_9AGAM</name>